<dbReference type="InterPro" id="IPR008816">
    <property type="entry name" value="Gly_zipper_2TM_dom"/>
</dbReference>
<dbReference type="Proteomes" id="UP001501353">
    <property type="component" value="Unassembled WGS sequence"/>
</dbReference>
<proteinExistence type="predicted"/>
<feature type="chain" id="PRO_5047165167" description="Glycine zipper 2TM domain-containing protein" evidence="4">
    <location>
        <begin position="33"/>
        <end position="360"/>
    </location>
</feature>
<keyword evidence="7" id="KW-1185">Reference proteome</keyword>
<protein>
    <recommendedName>
        <fullName evidence="5">Glycine zipper 2TM domain-containing protein</fullName>
    </recommendedName>
</protein>
<comment type="caution">
    <text evidence="6">The sequence shown here is derived from an EMBL/GenBank/DDBJ whole genome shotgun (WGS) entry which is preliminary data.</text>
</comment>
<accession>A0ABP7T534</accession>
<feature type="domain" description="Glycine zipper 2TM" evidence="5">
    <location>
        <begin position="271"/>
        <end position="312"/>
    </location>
</feature>
<dbReference type="InterPro" id="IPR051407">
    <property type="entry name" value="Bact_OM_lipoprot/Surf_antigen"/>
</dbReference>
<keyword evidence="4" id="KW-0732">Signal</keyword>
<dbReference type="PANTHER" id="PTHR35603">
    <property type="match status" value="1"/>
</dbReference>
<evidence type="ECO:0000313" key="6">
    <source>
        <dbReference type="EMBL" id="GAA4021206.1"/>
    </source>
</evidence>
<dbReference type="RefSeq" id="WP_344762921.1">
    <property type="nucleotide sequence ID" value="NZ_BAAAZE010000008.1"/>
</dbReference>
<feature type="signal peptide" evidence="4">
    <location>
        <begin position="1"/>
        <end position="32"/>
    </location>
</feature>
<keyword evidence="2" id="KW-0472">Membrane</keyword>
<organism evidence="6 7">
    <name type="scientific">Actimicrobium antarcticum</name>
    <dbReference type="NCBI Taxonomy" id="1051899"/>
    <lineage>
        <taxon>Bacteria</taxon>
        <taxon>Pseudomonadati</taxon>
        <taxon>Pseudomonadota</taxon>
        <taxon>Betaproteobacteria</taxon>
        <taxon>Burkholderiales</taxon>
        <taxon>Oxalobacteraceae</taxon>
        <taxon>Actimicrobium</taxon>
    </lineage>
</organism>
<evidence type="ECO:0000259" key="5">
    <source>
        <dbReference type="Pfam" id="PF05433"/>
    </source>
</evidence>
<dbReference type="Pfam" id="PF05433">
    <property type="entry name" value="Rick_17kDa_Anti"/>
    <property type="match status" value="1"/>
</dbReference>
<evidence type="ECO:0000256" key="1">
    <source>
        <dbReference type="ARBA" id="ARBA00004370"/>
    </source>
</evidence>
<sequence length="360" mass="37565">MKFIQKCLLSCAALLPLAPLAPLALMSGPVHAQQYSNRASTPRIDGFNVDEVRSLTPGTDLNFTVYGTPGGTATLRIGGAVRNLTLSEDEPGQYEGVYTISSRDVLTARSTVTANLRVGNQVASSVLAESLQAGPGRRPQSEPAGPAPRIERFDVEPSAELTGGNDLKFILLGTPGGKAEVTIGGTNGKFFLPEVRSGEYQGTYLIKRRDRVMSNSAVTASLLVGNRITNVTLGKPLMASTAPVRQQRVCTNCGTVEAVNVVEVKGEGGYLGTIGGGVVGALLGSQIGGGNGRTAAQIAGALGGAYAGNQIEGNSRKTAHYEVLVRLQNGASQTVTMDADPRLTIGERVRVTDGVLTRDQ</sequence>
<gene>
    <name evidence="6" type="ORF">GCM10022212_17610</name>
</gene>
<comment type="subcellular location">
    <subcellularLocation>
        <location evidence="1">Membrane</location>
    </subcellularLocation>
</comment>
<evidence type="ECO:0000256" key="2">
    <source>
        <dbReference type="ARBA" id="ARBA00023136"/>
    </source>
</evidence>
<dbReference type="EMBL" id="BAAAZE010000008">
    <property type="protein sequence ID" value="GAA4021206.1"/>
    <property type="molecule type" value="Genomic_DNA"/>
</dbReference>
<dbReference type="PANTHER" id="PTHR35603:SF2">
    <property type="entry name" value="OUTER MEMBRANE LIPOPROTEIN"/>
    <property type="match status" value="1"/>
</dbReference>
<evidence type="ECO:0000256" key="4">
    <source>
        <dbReference type="SAM" id="SignalP"/>
    </source>
</evidence>
<reference evidence="7" key="1">
    <citation type="journal article" date="2019" name="Int. J. Syst. Evol. Microbiol.">
        <title>The Global Catalogue of Microorganisms (GCM) 10K type strain sequencing project: providing services to taxonomists for standard genome sequencing and annotation.</title>
        <authorList>
            <consortium name="The Broad Institute Genomics Platform"/>
            <consortium name="The Broad Institute Genome Sequencing Center for Infectious Disease"/>
            <person name="Wu L."/>
            <person name="Ma J."/>
        </authorList>
    </citation>
    <scope>NUCLEOTIDE SEQUENCE [LARGE SCALE GENOMIC DNA]</scope>
    <source>
        <strain evidence="7">JCM 16673</strain>
    </source>
</reference>
<feature type="region of interest" description="Disordered" evidence="3">
    <location>
        <begin position="130"/>
        <end position="151"/>
    </location>
</feature>
<evidence type="ECO:0000256" key="3">
    <source>
        <dbReference type="SAM" id="MobiDB-lite"/>
    </source>
</evidence>
<name>A0ABP7T534_9BURK</name>
<evidence type="ECO:0000313" key="7">
    <source>
        <dbReference type="Proteomes" id="UP001501353"/>
    </source>
</evidence>